<dbReference type="Proteomes" id="UP000005237">
    <property type="component" value="Unassembled WGS sequence"/>
</dbReference>
<name>A0A8R1EUI2_CAEJA</name>
<feature type="coiled-coil region" evidence="1">
    <location>
        <begin position="28"/>
        <end position="76"/>
    </location>
</feature>
<proteinExistence type="predicted"/>
<organism evidence="2 3">
    <name type="scientific">Caenorhabditis japonica</name>
    <dbReference type="NCBI Taxonomy" id="281687"/>
    <lineage>
        <taxon>Eukaryota</taxon>
        <taxon>Metazoa</taxon>
        <taxon>Ecdysozoa</taxon>
        <taxon>Nematoda</taxon>
        <taxon>Chromadorea</taxon>
        <taxon>Rhabditida</taxon>
        <taxon>Rhabditina</taxon>
        <taxon>Rhabditomorpha</taxon>
        <taxon>Rhabditoidea</taxon>
        <taxon>Rhabditidae</taxon>
        <taxon>Peloderinae</taxon>
        <taxon>Caenorhabditis</taxon>
    </lineage>
</organism>
<reference evidence="2" key="2">
    <citation type="submission" date="2022-06" db="UniProtKB">
        <authorList>
            <consortium name="EnsemblMetazoa"/>
        </authorList>
    </citation>
    <scope>IDENTIFICATION</scope>
    <source>
        <strain evidence="2">DF5081</strain>
    </source>
</reference>
<evidence type="ECO:0000313" key="2">
    <source>
        <dbReference type="EnsemblMetazoa" id="CJA42904.1"/>
    </source>
</evidence>
<evidence type="ECO:0000256" key="1">
    <source>
        <dbReference type="SAM" id="Coils"/>
    </source>
</evidence>
<protein>
    <submittedName>
        <fullName evidence="2">Uncharacterized protein</fullName>
    </submittedName>
</protein>
<dbReference type="EnsemblMetazoa" id="CJA42904.1">
    <property type="protein sequence ID" value="CJA42904.1"/>
    <property type="gene ID" value="WBGene00218752"/>
</dbReference>
<evidence type="ECO:0000313" key="3">
    <source>
        <dbReference type="Proteomes" id="UP000005237"/>
    </source>
</evidence>
<keyword evidence="3" id="KW-1185">Reference proteome</keyword>
<keyword evidence="1" id="KW-0175">Coiled coil</keyword>
<dbReference type="AlphaFoldDB" id="A0A8R1EUI2"/>
<reference evidence="3" key="1">
    <citation type="submission" date="2010-08" db="EMBL/GenBank/DDBJ databases">
        <authorList>
            <consortium name="Caenorhabditis japonica Sequencing Consortium"/>
            <person name="Wilson R.K."/>
        </authorList>
    </citation>
    <scope>NUCLEOTIDE SEQUENCE [LARGE SCALE GENOMIC DNA]</scope>
    <source>
        <strain evidence="3">DF5081</strain>
    </source>
</reference>
<sequence>MPRKSKQWEKCMIAAHTASQSHKQRAACKRVEMDNEQLKSKIAEMEVEQKHLFAALKETGIKLAHCQNELKREKEKNSLTVSLLNEVKEEISECT</sequence>
<accession>A0A8R1EUI2</accession>